<feature type="transmembrane region" description="Helical" evidence="9">
    <location>
        <begin position="305"/>
        <end position="326"/>
    </location>
</feature>
<feature type="transmembrane region" description="Helical" evidence="9">
    <location>
        <begin position="99"/>
        <end position="118"/>
    </location>
</feature>
<evidence type="ECO:0000256" key="7">
    <source>
        <dbReference type="ARBA" id="ARBA00022989"/>
    </source>
</evidence>
<keyword evidence="4 9" id="KW-1003">Cell membrane</keyword>
<evidence type="ECO:0000256" key="3">
    <source>
        <dbReference type="ARBA" id="ARBA00022448"/>
    </source>
</evidence>
<dbReference type="Proteomes" id="UP000216024">
    <property type="component" value="Unassembled WGS sequence"/>
</dbReference>
<dbReference type="EMBL" id="NIBG01000021">
    <property type="protein sequence ID" value="PAB57943.1"/>
    <property type="molecule type" value="Genomic_DNA"/>
</dbReference>
<dbReference type="Pfam" id="PF01235">
    <property type="entry name" value="Na_Ala_symp"/>
    <property type="match status" value="1"/>
</dbReference>
<dbReference type="PANTHER" id="PTHR30330:SF3">
    <property type="entry name" value="TRANSCRIPTIONAL REGULATOR, LRP FAMILY"/>
    <property type="match status" value="1"/>
</dbReference>
<dbReference type="GO" id="GO:0005283">
    <property type="term" value="F:amino acid:sodium symporter activity"/>
    <property type="evidence" value="ECO:0007669"/>
    <property type="project" value="InterPro"/>
</dbReference>
<evidence type="ECO:0000256" key="4">
    <source>
        <dbReference type="ARBA" id="ARBA00022475"/>
    </source>
</evidence>
<name>A0A267MGN3_9FIRM</name>
<dbReference type="PANTHER" id="PTHR30330">
    <property type="entry name" value="AGSS FAMILY TRANSPORTER, SODIUM-ALANINE"/>
    <property type="match status" value="1"/>
</dbReference>
<dbReference type="PROSITE" id="PS00873">
    <property type="entry name" value="NA_ALANINE_SYMP"/>
    <property type="match status" value="1"/>
</dbReference>
<keyword evidence="6 9" id="KW-0769">Symport</keyword>
<dbReference type="FunFam" id="1.20.1740.10:FF:000004">
    <property type="entry name" value="Sodium:alanine symporter family protein"/>
    <property type="match status" value="1"/>
</dbReference>
<evidence type="ECO:0000313" key="10">
    <source>
        <dbReference type="EMBL" id="PAB57943.1"/>
    </source>
</evidence>
<comment type="subcellular location">
    <subcellularLocation>
        <location evidence="1 9">Cell membrane</location>
        <topology evidence="1 9">Multi-pass membrane protein</topology>
    </subcellularLocation>
</comment>
<evidence type="ECO:0000256" key="2">
    <source>
        <dbReference type="ARBA" id="ARBA00009261"/>
    </source>
</evidence>
<protein>
    <submittedName>
        <fullName evidence="10">Sodium:alanine symporter family protein</fullName>
    </submittedName>
</protein>
<feature type="transmembrane region" description="Helical" evidence="9">
    <location>
        <begin position="178"/>
        <end position="199"/>
    </location>
</feature>
<dbReference type="AlphaFoldDB" id="A0A267MGN3"/>
<feature type="transmembrane region" description="Helical" evidence="9">
    <location>
        <begin position="408"/>
        <end position="430"/>
    </location>
</feature>
<feature type="transmembrane region" description="Helical" evidence="9">
    <location>
        <begin position="211"/>
        <end position="231"/>
    </location>
</feature>
<keyword evidence="11" id="KW-1185">Reference proteome</keyword>
<keyword evidence="7 9" id="KW-1133">Transmembrane helix</keyword>
<keyword evidence="5 9" id="KW-0812">Transmembrane</keyword>
<organism evidence="10 11">
    <name type="scientific">Anaeromicrobium sediminis</name>
    <dbReference type="NCBI Taxonomy" id="1478221"/>
    <lineage>
        <taxon>Bacteria</taxon>
        <taxon>Bacillati</taxon>
        <taxon>Bacillota</taxon>
        <taxon>Clostridia</taxon>
        <taxon>Peptostreptococcales</taxon>
        <taxon>Thermotaleaceae</taxon>
        <taxon>Anaeromicrobium</taxon>
    </lineage>
</organism>
<dbReference type="Gene3D" id="1.20.1740.10">
    <property type="entry name" value="Amino acid/polyamine transporter I"/>
    <property type="match status" value="1"/>
</dbReference>
<dbReference type="PRINTS" id="PR00175">
    <property type="entry name" value="NAALASMPORT"/>
</dbReference>
<reference evidence="10 11" key="1">
    <citation type="submission" date="2017-06" db="EMBL/GenBank/DDBJ databases">
        <title>Draft genome sequence of anaerobic fermentative bacterium Anaeromicrobium sediminis DY2726D isolated from West Pacific Ocean sediments.</title>
        <authorList>
            <person name="Zeng X."/>
        </authorList>
    </citation>
    <scope>NUCLEOTIDE SEQUENCE [LARGE SCALE GENOMIC DNA]</scope>
    <source>
        <strain evidence="10 11">DY2726D</strain>
    </source>
</reference>
<dbReference type="OrthoDB" id="9804874at2"/>
<comment type="similarity">
    <text evidence="2 9">Belongs to the alanine or glycine:cation symporter (AGCS) (TC 2.A.25) family.</text>
</comment>
<evidence type="ECO:0000256" key="6">
    <source>
        <dbReference type="ARBA" id="ARBA00022847"/>
    </source>
</evidence>
<keyword evidence="3 9" id="KW-0813">Transport</keyword>
<dbReference type="RefSeq" id="WP_095135006.1">
    <property type="nucleotide sequence ID" value="NZ_NIBG01000021.1"/>
</dbReference>
<evidence type="ECO:0000313" key="11">
    <source>
        <dbReference type="Proteomes" id="UP000216024"/>
    </source>
</evidence>
<dbReference type="InterPro" id="IPR001463">
    <property type="entry name" value="Na/Ala_symport"/>
</dbReference>
<comment type="caution">
    <text evidence="10">The sequence shown here is derived from an EMBL/GenBank/DDBJ whole genome shotgun (WGS) entry which is preliminary data.</text>
</comment>
<evidence type="ECO:0000256" key="9">
    <source>
        <dbReference type="RuleBase" id="RU363064"/>
    </source>
</evidence>
<keyword evidence="8 9" id="KW-0472">Membrane</keyword>
<feature type="transmembrane region" description="Helical" evidence="9">
    <location>
        <begin position="73"/>
        <end position="93"/>
    </location>
</feature>
<feature type="transmembrane region" description="Helical" evidence="9">
    <location>
        <begin position="14"/>
        <end position="38"/>
    </location>
</feature>
<evidence type="ECO:0000256" key="5">
    <source>
        <dbReference type="ARBA" id="ARBA00022692"/>
    </source>
</evidence>
<evidence type="ECO:0000256" key="1">
    <source>
        <dbReference type="ARBA" id="ARBA00004651"/>
    </source>
</evidence>
<accession>A0A267MGN3</accession>
<gene>
    <name evidence="10" type="ORF">CCE28_17410</name>
</gene>
<sequence length="458" mass="49077">MEGFLKLVADLSGWIWGTPMLLILVGGSLWLTIALGFFQFKYFPFIMKETFGKIFQKAEGEGTISPFQAATSALASTIGASNIVGVPVAIAFGGPGAVFWMWLVSLIGAASKFSEIILGIKYREKNENGEYVGGPMHYLKKGLKSPVMGALFAFGLMVELVPSIATQTVSVVQTANTIGIPNMVSGVVVAIIVALVVYGGIKRIAQVTEKLVPFMAILYLIGAFIIIISNASRIPEAIMLIFGHAFTPIAATGGFAGAAIAQSMRWGIARGVYSNEAGMGTAPIAHAAAITDHPARQAMWGIFEIVVDTLIVCTTTAFVVLTTGLWKEVPADQAASMPARAFQSLLGDSLGGGIVTFSILMFVISTIIVVVYYGEKQAEYLFGIGFSKVMRVVYIASIFLGAVGGIEFLYQFLDILLAAIIIPNMIGLVLMTKEVKEIKDDFFNNPKYYPGAKTKERV</sequence>
<proteinExistence type="inferred from homology"/>
<dbReference type="NCBIfam" id="TIGR00835">
    <property type="entry name" value="agcS"/>
    <property type="match status" value="1"/>
</dbReference>
<dbReference type="GO" id="GO:0005886">
    <property type="term" value="C:plasma membrane"/>
    <property type="evidence" value="ECO:0007669"/>
    <property type="project" value="UniProtKB-SubCell"/>
</dbReference>
<feature type="transmembrane region" description="Helical" evidence="9">
    <location>
        <begin position="350"/>
        <end position="373"/>
    </location>
</feature>
<evidence type="ECO:0000256" key="8">
    <source>
        <dbReference type="ARBA" id="ARBA00023136"/>
    </source>
</evidence>
<feature type="transmembrane region" description="Helical" evidence="9">
    <location>
        <begin position="237"/>
        <end position="261"/>
    </location>
</feature>
<feature type="transmembrane region" description="Helical" evidence="9">
    <location>
        <begin position="146"/>
        <end position="166"/>
    </location>
</feature>
<feature type="transmembrane region" description="Helical" evidence="9">
    <location>
        <begin position="380"/>
        <end position="402"/>
    </location>
</feature>